<evidence type="ECO:0000313" key="1">
    <source>
        <dbReference type="EMBL" id="KAK3522229.1"/>
    </source>
</evidence>
<gene>
    <name evidence="1" type="ORF">QTP70_034125</name>
</gene>
<organism evidence="1 2">
    <name type="scientific">Hemibagrus guttatus</name>
    <dbReference type="NCBI Taxonomy" id="175788"/>
    <lineage>
        <taxon>Eukaryota</taxon>
        <taxon>Metazoa</taxon>
        <taxon>Chordata</taxon>
        <taxon>Craniata</taxon>
        <taxon>Vertebrata</taxon>
        <taxon>Euteleostomi</taxon>
        <taxon>Actinopterygii</taxon>
        <taxon>Neopterygii</taxon>
        <taxon>Teleostei</taxon>
        <taxon>Ostariophysi</taxon>
        <taxon>Siluriformes</taxon>
        <taxon>Bagridae</taxon>
        <taxon>Hemibagrus</taxon>
    </lineage>
</organism>
<accession>A0AAE0UXT1</accession>
<dbReference type="Proteomes" id="UP001274896">
    <property type="component" value="Unassembled WGS sequence"/>
</dbReference>
<reference evidence="1" key="1">
    <citation type="submission" date="2023-06" db="EMBL/GenBank/DDBJ databases">
        <title>Male Hemibagrus guttatus genome.</title>
        <authorList>
            <person name="Bian C."/>
        </authorList>
    </citation>
    <scope>NUCLEOTIDE SEQUENCE</scope>
    <source>
        <strain evidence="1">Male_cb2023</strain>
        <tissue evidence="1">Muscle</tissue>
    </source>
</reference>
<comment type="caution">
    <text evidence="1">The sequence shown here is derived from an EMBL/GenBank/DDBJ whole genome shotgun (WGS) entry which is preliminary data.</text>
</comment>
<proteinExistence type="predicted"/>
<dbReference type="EMBL" id="JAUCMX010000015">
    <property type="protein sequence ID" value="KAK3522229.1"/>
    <property type="molecule type" value="Genomic_DNA"/>
</dbReference>
<dbReference type="AlphaFoldDB" id="A0AAE0UXT1"/>
<keyword evidence="2" id="KW-1185">Reference proteome</keyword>
<name>A0AAE0UXT1_9TELE</name>
<sequence length="59" mass="6494">MLHLPVTLLGANTSGGRNKMIYTPTSQVRTFSSILNSRFHQSVCPFVSSFSDLPLTHSN</sequence>
<evidence type="ECO:0000313" key="2">
    <source>
        <dbReference type="Proteomes" id="UP001274896"/>
    </source>
</evidence>
<protein>
    <submittedName>
        <fullName evidence="1">Uncharacterized protein</fullName>
    </submittedName>
</protein>